<dbReference type="InterPro" id="IPR050966">
    <property type="entry name" value="Glutamyl_endopeptidase"/>
</dbReference>
<evidence type="ECO:0000256" key="3">
    <source>
        <dbReference type="ARBA" id="ARBA00022729"/>
    </source>
</evidence>
<keyword evidence="5 8" id="KW-0720">Serine protease</keyword>
<dbReference type="InterPro" id="IPR028301">
    <property type="entry name" value="V8_his_AS"/>
</dbReference>
<dbReference type="GO" id="GO:0006508">
    <property type="term" value="P:proteolysis"/>
    <property type="evidence" value="ECO:0007669"/>
    <property type="project" value="UniProtKB-KW"/>
</dbReference>
<dbReference type="EMBL" id="LAKJ01000002">
    <property type="protein sequence ID" value="KKI65401.1"/>
    <property type="molecule type" value="Genomic_DNA"/>
</dbReference>
<dbReference type="InterPro" id="IPR009003">
    <property type="entry name" value="Peptidase_S1_PA"/>
</dbReference>
<dbReference type="Pfam" id="PF13365">
    <property type="entry name" value="Trypsin_2"/>
    <property type="match status" value="1"/>
</dbReference>
<dbReference type="InterPro" id="IPR008256">
    <property type="entry name" value="Peptidase_S1B"/>
</dbReference>
<dbReference type="PROSITE" id="PS00672">
    <property type="entry name" value="V8_HIS"/>
    <property type="match status" value="1"/>
</dbReference>
<feature type="signal peptide" evidence="8">
    <location>
        <begin position="1"/>
        <end position="23"/>
    </location>
</feature>
<keyword evidence="2 8" id="KW-0645">Protease</keyword>
<feature type="active site" description="Charge relay system" evidence="7">
    <location>
        <position position="214"/>
    </location>
</feature>
<sequence>MLKNILVSIIIGTLLFLSSAINAEVQAQNQNDTMKSSQQANESNQVGTATPRVMLPGENRHQIENTQSSHYQSIGYIEKGETIATGVVVGKNTVLTNKHVVNNGDGKLSFAPAAENEKSFPYGTFTEKEVVAYPGDADLVLVHFNKNNEGQSVGDVVTPATIGETSTVSSNDPITVTGYPGDKPLATMWESSGKVISNNDSILTYSASTFGGNSGSPVFNANNELIGLHYGGIEGESNNAVAITGEVLQFINEHNV</sequence>
<dbReference type="InterPro" id="IPR043504">
    <property type="entry name" value="Peptidase_S1_PA_chymotrypsin"/>
</dbReference>
<dbReference type="PROSITE" id="PS00673">
    <property type="entry name" value="V8_SER"/>
    <property type="match status" value="1"/>
</dbReference>
<evidence type="ECO:0000256" key="7">
    <source>
        <dbReference type="PIRSR" id="PIRSR608256-1"/>
    </source>
</evidence>
<dbReference type="SUPFAM" id="SSF50494">
    <property type="entry name" value="Trypsin-like serine proteases"/>
    <property type="match status" value="1"/>
</dbReference>
<comment type="caution">
    <text evidence="9">The sequence shown here is derived from an EMBL/GenBank/DDBJ whole genome shotgun (WGS) entry which is preliminary data.</text>
</comment>
<dbReference type="AlphaFoldDB" id="A0A0M2P0D0"/>
<reference evidence="9 10" key="1">
    <citation type="submission" date="2015-03" db="EMBL/GenBank/DDBJ databases">
        <title>Genome Assembly of Staphylococcus cohnii subsp. cohnii strain G22B2.</title>
        <authorList>
            <person name="Nair G."/>
            <person name="Kaur G."/>
            <person name="Khatri I."/>
            <person name="Singh N.K."/>
            <person name="Sathyabama S."/>
            <person name="Maurya S.K."/>
            <person name="Subramanian S."/>
            <person name="Agrewala J.N."/>
            <person name="Mayilraj S."/>
        </authorList>
    </citation>
    <scope>NUCLEOTIDE SEQUENCE [LARGE SCALE GENOMIC DNA]</scope>
    <source>
        <strain evidence="9 10">G22B2</strain>
    </source>
</reference>
<accession>A0A0M2P0D0</accession>
<dbReference type="EC" id="3.4.21.-" evidence="8"/>
<dbReference type="PATRIC" id="fig|74704.6.peg.1393"/>
<dbReference type="InterPro" id="IPR008353">
    <property type="entry name" value="Peptidase_S1B_tx"/>
</dbReference>
<dbReference type="GO" id="GO:0004252">
    <property type="term" value="F:serine-type endopeptidase activity"/>
    <property type="evidence" value="ECO:0007669"/>
    <property type="project" value="InterPro"/>
</dbReference>
<proteinExistence type="inferred from homology"/>
<evidence type="ECO:0000313" key="10">
    <source>
        <dbReference type="Proteomes" id="UP000034455"/>
    </source>
</evidence>
<feature type="active site" description="Charge relay system" evidence="7">
    <location>
        <position position="138"/>
    </location>
</feature>
<evidence type="ECO:0000256" key="6">
    <source>
        <dbReference type="ARBA" id="ARBA00023026"/>
    </source>
</evidence>
<dbReference type="InterPro" id="IPR000126">
    <property type="entry name" value="V8_ser_AS"/>
</dbReference>
<dbReference type="PRINTS" id="PR00839">
    <property type="entry name" value="V8PROTEASE"/>
</dbReference>
<feature type="active site" description="Charge relay system" evidence="7">
    <location>
        <position position="99"/>
    </location>
</feature>
<evidence type="ECO:0000256" key="8">
    <source>
        <dbReference type="RuleBase" id="RU004296"/>
    </source>
</evidence>
<dbReference type="PANTHER" id="PTHR15462:SF8">
    <property type="entry name" value="SERINE PROTEASE"/>
    <property type="match status" value="1"/>
</dbReference>
<dbReference type="PRINTS" id="PR01774">
    <property type="entry name" value="EXFOLTOXIN"/>
</dbReference>
<keyword evidence="3 8" id="KW-0732">Signal</keyword>
<evidence type="ECO:0000256" key="5">
    <source>
        <dbReference type="ARBA" id="ARBA00022825"/>
    </source>
</evidence>
<keyword evidence="4 8" id="KW-0378">Hydrolase</keyword>
<organism evidence="9 10">
    <name type="scientific">Staphylococcus cohnii subsp. cohnii</name>
    <dbReference type="NCBI Taxonomy" id="74704"/>
    <lineage>
        <taxon>Bacteria</taxon>
        <taxon>Bacillati</taxon>
        <taxon>Bacillota</taxon>
        <taxon>Bacilli</taxon>
        <taxon>Bacillales</taxon>
        <taxon>Staphylococcaceae</taxon>
        <taxon>Staphylococcus</taxon>
        <taxon>Staphylococcus cohnii species complex</taxon>
    </lineage>
</organism>
<comment type="similarity">
    <text evidence="1 8">Belongs to the peptidase S1B family.</text>
</comment>
<protein>
    <recommendedName>
        <fullName evidence="8">Serine protease</fullName>
        <ecNumber evidence="8">3.4.21.-</ecNumber>
    </recommendedName>
</protein>
<dbReference type="Proteomes" id="UP000034455">
    <property type="component" value="Unassembled WGS sequence"/>
</dbReference>
<dbReference type="Gene3D" id="2.40.10.10">
    <property type="entry name" value="Trypsin-like serine proteases"/>
    <property type="match status" value="2"/>
</dbReference>
<name>A0A0M2P0D0_STACC</name>
<keyword evidence="6" id="KW-0843">Virulence</keyword>
<evidence type="ECO:0000256" key="4">
    <source>
        <dbReference type="ARBA" id="ARBA00022801"/>
    </source>
</evidence>
<feature type="chain" id="PRO_5039754749" description="Serine protease" evidence="8">
    <location>
        <begin position="24"/>
        <end position="256"/>
    </location>
</feature>
<evidence type="ECO:0000313" key="9">
    <source>
        <dbReference type="EMBL" id="KKI65401.1"/>
    </source>
</evidence>
<dbReference type="PANTHER" id="PTHR15462">
    <property type="entry name" value="SERINE PROTEASE"/>
    <property type="match status" value="1"/>
</dbReference>
<evidence type="ECO:0000256" key="2">
    <source>
        <dbReference type="ARBA" id="ARBA00022670"/>
    </source>
</evidence>
<evidence type="ECO:0000256" key="1">
    <source>
        <dbReference type="ARBA" id="ARBA00008764"/>
    </source>
</evidence>
<gene>
    <name evidence="9" type="ORF">UF66_1358</name>
</gene>